<evidence type="ECO:0000256" key="1">
    <source>
        <dbReference type="SAM" id="MobiDB-lite"/>
    </source>
</evidence>
<dbReference type="STRING" id="588581.Cpap_1524"/>
<sequence length="162" mass="18469">MLEIKKFPHKHKCQVRSCKNLDVYTIGEENEHPAFTQLYCKDTLLEMAEVINQFFSSDGETKRINPEELQARIDELTSQNEELQKQADGLEQIKAEFESAKASADLFKEKLGELESENEKLKKENKSLKKKAETVEDKKTDSKTEESPVNSNEGKNANGDSN</sequence>
<name>F1TEG6_9FIRM</name>
<dbReference type="RefSeq" id="WP_004620164.1">
    <property type="nucleotide sequence ID" value="NZ_ACXX02000009.1"/>
</dbReference>
<dbReference type="Proteomes" id="UP000003860">
    <property type="component" value="Unassembled WGS sequence"/>
</dbReference>
<feature type="compositionally biased region" description="Polar residues" evidence="1">
    <location>
        <begin position="147"/>
        <end position="162"/>
    </location>
</feature>
<reference evidence="2" key="1">
    <citation type="submission" date="2009-07" db="EMBL/GenBank/DDBJ databases">
        <authorList>
            <consortium name="US DOE Joint Genome Institute (JGI-PGF)"/>
            <person name="Lucas S."/>
            <person name="Copeland A."/>
            <person name="Lapidus A."/>
            <person name="Glavina del Rio T."/>
            <person name="Tice H."/>
            <person name="Bruce D."/>
            <person name="Goodwin L."/>
            <person name="Pitluck S."/>
            <person name="Larimer F."/>
            <person name="Land M.L."/>
            <person name="Mouttaki H."/>
            <person name="He Z."/>
            <person name="Zhou J."/>
            <person name="Hemme C.L."/>
        </authorList>
    </citation>
    <scope>NUCLEOTIDE SEQUENCE</scope>
    <source>
        <strain evidence="2">DSM 2782</strain>
    </source>
</reference>
<gene>
    <name evidence="2" type="ORF">Cpap_1524</name>
</gene>
<accession>F1TEG6</accession>
<proteinExistence type="predicted"/>
<evidence type="ECO:0000313" key="3">
    <source>
        <dbReference type="Proteomes" id="UP000003860"/>
    </source>
</evidence>
<evidence type="ECO:0000313" key="2">
    <source>
        <dbReference type="EMBL" id="EGD47132.1"/>
    </source>
</evidence>
<organism evidence="2 3">
    <name type="scientific">Ruminiclostridium papyrosolvens DSM 2782</name>
    <dbReference type="NCBI Taxonomy" id="588581"/>
    <lineage>
        <taxon>Bacteria</taxon>
        <taxon>Bacillati</taxon>
        <taxon>Bacillota</taxon>
        <taxon>Clostridia</taxon>
        <taxon>Eubacteriales</taxon>
        <taxon>Oscillospiraceae</taxon>
        <taxon>Ruminiclostridium</taxon>
    </lineage>
</organism>
<reference evidence="2" key="2">
    <citation type="submission" date="2011-01" db="EMBL/GenBank/DDBJ databases">
        <title>The Non-contiguous Finished genome of Clostridium papyrosolvens.</title>
        <authorList>
            <person name="Lucas S."/>
            <person name="Copeland A."/>
            <person name="Lapidus A."/>
            <person name="Cheng J.-F."/>
            <person name="Goodwin L."/>
            <person name="Pitluck S."/>
            <person name="Misra M."/>
            <person name="Chertkov O."/>
            <person name="Detter J.C."/>
            <person name="Han C."/>
            <person name="Tapia R."/>
            <person name="Land M."/>
            <person name="Hauser L."/>
            <person name="Kyrpides N."/>
            <person name="Ivanova N."/>
            <person name="Pagani I."/>
            <person name="Mouttaki H."/>
            <person name="He Z."/>
            <person name="Zhou J."/>
            <person name="Hemme C.L."/>
            <person name="Woyke T."/>
        </authorList>
    </citation>
    <scope>NUCLEOTIDE SEQUENCE [LARGE SCALE GENOMIC DNA]</scope>
    <source>
        <strain evidence="2">DSM 2782</strain>
    </source>
</reference>
<comment type="caution">
    <text evidence="2">The sequence shown here is derived from an EMBL/GenBank/DDBJ whole genome shotgun (WGS) entry which is preliminary data.</text>
</comment>
<protein>
    <submittedName>
        <fullName evidence="2">Uncharacterized protein</fullName>
    </submittedName>
</protein>
<feature type="compositionally biased region" description="Basic and acidic residues" evidence="1">
    <location>
        <begin position="114"/>
        <end position="146"/>
    </location>
</feature>
<dbReference type="EMBL" id="ACXX02000009">
    <property type="protein sequence ID" value="EGD47132.1"/>
    <property type="molecule type" value="Genomic_DNA"/>
</dbReference>
<dbReference type="AlphaFoldDB" id="F1TEG6"/>
<dbReference type="SUPFAM" id="SSF46579">
    <property type="entry name" value="Prefoldin"/>
    <property type="match status" value="1"/>
</dbReference>
<feature type="region of interest" description="Disordered" evidence="1">
    <location>
        <begin position="114"/>
        <end position="162"/>
    </location>
</feature>
<keyword evidence="3" id="KW-1185">Reference proteome</keyword>